<name>A0AAV0IHK9_9ROSI</name>
<organism evidence="6 7">
    <name type="scientific">Linum tenue</name>
    <dbReference type="NCBI Taxonomy" id="586396"/>
    <lineage>
        <taxon>Eukaryota</taxon>
        <taxon>Viridiplantae</taxon>
        <taxon>Streptophyta</taxon>
        <taxon>Embryophyta</taxon>
        <taxon>Tracheophyta</taxon>
        <taxon>Spermatophyta</taxon>
        <taxon>Magnoliopsida</taxon>
        <taxon>eudicotyledons</taxon>
        <taxon>Gunneridae</taxon>
        <taxon>Pentapetalae</taxon>
        <taxon>rosids</taxon>
        <taxon>fabids</taxon>
        <taxon>Malpighiales</taxon>
        <taxon>Linaceae</taxon>
        <taxon>Linum</taxon>
    </lineage>
</organism>
<keyword evidence="4" id="KW-0804">Transcription</keyword>
<comment type="subcellular location">
    <subcellularLocation>
        <location evidence="1">Nucleus</location>
    </subcellularLocation>
</comment>
<sequence>MAAFGRNFTGEDDENLPRFNHFIKELCPEAIETKKLMLPRKFVKTVRDELSREVCLEAPNGRIWIIGLTREPGDRNIV</sequence>
<dbReference type="InterPro" id="IPR015300">
    <property type="entry name" value="DNA-bd_pseudobarrel_sf"/>
</dbReference>
<evidence type="ECO:0000313" key="7">
    <source>
        <dbReference type="Proteomes" id="UP001154282"/>
    </source>
</evidence>
<evidence type="ECO:0000256" key="2">
    <source>
        <dbReference type="ARBA" id="ARBA00023015"/>
    </source>
</evidence>
<feature type="non-terminal residue" evidence="6">
    <location>
        <position position="78"/>
    </location>
</feature>
<evidence type="ECO:0000256" key="1">
    <source>
        <dbReference type="ARBA" id="ARBA00004123"/>
    </source>
</evidence>
<protein>
    <submittedName>
        <fullName evidence="6">Uncharacterized protein</fullName>
    </submittedName>
</protein>
<keyword evidence="3" id="KW-0238">DNA-binding</keyword>
<keyword evidence="5" id="KW-0539">Nucleus</keyword>
<dbReference type="Proteomes" id="UP001154282">
    <property type="component" value="Unassembled WGS sequence"/>
</dbReference>
<dbReference type="EMBL" id="CAMGYJ010000004">
    <property type="protein sequence ID" value="CAI0396957.1"/>
    <property type="molecule type" value="Genomic_DNA"/>
</dbReference>
<proteinExistence type="predicted"/>
<evidence type="ECO:0000256" key="3">
    <source>
        <dbReference type="ARBA" id="ARBA00023125"/>
    </source>
</evidence>
<evidence type="ECO:0000256" key="4">
    <source>
        <dbReference type="ARBA" id="ARBA00023163"/>
    </source>
</evidence>
<comment type="caution">
    <text evidence="6">The sequence shown here is derived from an EMBL/GenBank/DDBJ whole genome shotgun (WGS) entry which is preliminary data.</text>
</comment>
<dbReference type="Gene3D" id="2.40.330.10">
    <property type="entry name" value="DNA-binding pseudobarrel domain"/>
    <property type="match status" value="1"/>
</dbReference>
<gene>
    <name evidence="6" type="ORF">LITE_LOCUS9350</name>
</gene>
<dbReference type="SUPFAM" id="SSF101936">
    <property type="entry name" value="DNA-binding pseudobarrel domain"/>
    <property type="match status" value="1"/>
</dbReference>
<evidence type="ECO:0000313" key="6">
    <source>
        <dbReference type="EMBL" id="CAI0396957.1"/>
    </source>
</evidence>
<dbReference type="GO" id="GO:0003677">
    <property type="term" value="F:DNA binding"/>
    <property type="evidence" value="ECO:0007669"/>
    <property type="project" value="UniProtKB-KW"/>
</dbReference>
<reference evidence="6" key="1">
    <citation type="submission" date="2022-08" db="EMBL/GenBank/DDBJ databases">
        <authorList>
            <person name="Gutierrez-Valencia J."/>
        </authorList>
    </citation>
    <scope>NUCLEOTIDE SEQUENCE</scope>
</reference>
<dbReference type="GO" id="GO:0005634">
    <property type="term" value="C:nucleus"/>
    <property type="evidence" value="ECO:0007669"/>
    <property type="project" value="UniProtKB-SubCell"/>
</dbReference>
<dbReference type="AlphaFoldDB" id="A0AAV0IHK9"/>
<keyword evidence="7" id="KW-1185">Reference proteome</keyword>
<evidence type="ECO:0000256" key="5">
    <source>
        <dbReference type="ARBA" id="ARBA00023242"/>
    </source>
</evidence>
<accession>A0AAV0IHK9</accession>
<keyword evidence="2" id="KW-0805">Transcription regulation</keyword>